<dbReference type="InterPro" id="IPR000073">
    <property type="entry name" value="AB_hydrolase_1"/>
</dbReference>
<dbReference type="Proteomes" id="UP001596055">
    <property type="component" value="Unassembled WGS sequence"/>
</dbReference>
<evidence type="ECO:0000313" key="3">
    <source>
        <dbReference type="Proteomes" id="UP001596055"/>
    </source>
</evidence>
<dbReference type="InterPro" id="IPR029058">
    <property type="entry name" value="AB_hydrolase_fold"/>
</dbReference>
<dbReference type="RefSeq" id="WP_248153524.1">
    <property type="nucleotide sequence ID" value="NZ_JAKZAJ010000001.1"/>
</dbReference>
<dbReference type="PANTHER" id="PTHR43433:SF5">
    <property type="entry name" value="AB HYDROLASE-1 DOMAIN-CONTAINING PROTEIN"/>
    <property type="match status" value="1"/>
</dbReference>
<comment type="caution">
    <text evidence="2">The sequence shown here is derived from an EMBL/GenBank/DDBJ whole genome shotgun (WGS) entry which is preliminary data.</text>
</comment>
<organism evidence="2 3">
    <name type="scientific">Marinobacter koreensis</name>
    <dbReference type="NCBI Taxonomy" id="335974"/>
    <lineage>
        <taxon>Bacteria</taxon>
        <taxon>Pseudomonadati</taxon>
        <taxon>Pseudomonadota</taxon>
        <taxon>Gammaproteobacteria</taxon>
        <taxon>Pseudomonadales</taxon>
        <taxon>Marinobacteraceae</taxon>
        <taxon>Marinobacter</taxon>
    </lineage>
</organism>
<reference evidence="3" key="1">
    <citation type="journal article" date="2019" name="Int. J. Syst. Evol. Microbiol.">
        <title>The Global Catalogue of Microorganisms (GCM) 10K type strain sequencing project: providing services to taxonomists for standard genome sequencing and annotation.</title>
        <authorList>
            <consortium name="The Broad Institute Genomics Platform"/>
            <consortium name="The Broad Institute Genome Sequencing Center for Infectious Disease"/>
            <person name="Wu L."/>
            <person name="Ma J."/>
        </authorList>
    </citation>
    <scope>NUCLEOTIDE SEQUENCE [LARGE SCALE GENOMIC DNA]</scope>
    <source>
        <strain evidence="3">CGMCC 4.1799</strain>
    </source>
</reference>
<dbReference type="Pfam" id="PF00561">
    <property type="entry name" value="Abhydrolase_1"/>
    <property type="match status" value="1"/>
</dbReference>
<dbReference type="EMBL" id="JBHSNL010000001">
    <property type="protein sequence ID" value="MFC5544960.1"/>
    <property type="molecule type" value="Genomic_DNA"/>
</dbReference>
<evidence type="ECO:0000313" key="2">
    <source>
        <dbReference type="EMBL" id="MFC5544960.1"/>
    </source>
</evidence>
<proteinExistence type="predicted"/>
<dbReference type="PANTHER" id="PTHR43433">
    <property type="entry name" value="HYDROLASE, ALPHA/BETA FOLD FAMILY PROTEIN"/>
    <property type="match status" value="1"/>
</dbReference>
<dbReference type="Gene3D" id="3.40.50.1820">
    <property type="entry name" value="alpha/beta hydrolase"/>
    <property type="match status" value="1"/>
</dbReference>
<gene>
    <name evidence="2" type="ORF">ACFPQA_07850</name>
</gene>
<dbReference type="SUPFAM" id="SSF53474">
    <property type="entry name" value="alpha/beta-Hydrolases"/>
    <property type="match status" value="1"/>
</dbReference>
<keyword evidence="3" id="KW-1185">Reference proteome</keyword>
<evidence type="ECO:0000259" key="1">
    <source>
        <dbReference type="Pfam" id="PF00561"/>
    </source>
</evidence>
<name>A0ABW0RN67_9GAMM</name>
<feature type="domain" description="AB hydrolase-1" evidence="1">
    <location>
        <begin position="36"/>
        <end position="285"/>
    </location>
</feature>
<dbReference type="InterPro" id="IPR050471">
    <property type="entry name" value="AB_hydrolase"/>
</dbReference>
<sequence length="306" mass="33508">MNTVAPPSRSGADRFCVFRNGHRICYRVQGNSENTPLLLIAGLGQQLTSWPIAVVEELVNRGYFVIRFDNRDVGQSSQIPSRPPGRMQQLFRRPPPDAYDLGDMAGDAVALLDHLEIDRAHLVGMSMGGMIAQTIAARYPERTRTLTSIFSTTGHPRVGQPANSTLLRLVRPPAKTRDQAIERHLAMMRHISTKALPLDERRERTYAAEAWERGAGPRAHQGVARQIGAILKSGDRTRELGKVTAPTLVIHGDTDRMVHPSGGKATVAAIPGARHETIVGMGHYLPEAALPRLVDLITGHARASNQ</sequence>
<accession>A0ABW0RN67</accession>
<keyword evidence="2" id="KW-0378">Hydrolase</keyword>
<protein>
    <submittedName>
        <fullName evidence="2">Alpha/beta fold hydrolase</fullName>
    </submittedName>
</protein>
<dbReference type="GO" id="GO:0016787">
    <property type="term" value="F:hydrolase activity"/>
    <property type="evidence" value="ECO:0007669"/>
    <property type="project" value="UniProtKB-KW"/>
</dbReference>